<dbReference type="Gene3D" id="3.40.50.2000">
    <property type="entry name" value="Glycogen Phosphorylase B"/>
    <property type="match status" value="2"/>
</dbReference>
<evidence type="ECO:0000259" key="2">
    <source>
        <dbReference type="Pfam" id="PF13524"/>
    </source>
</evidence>
<organism evidence="3 4">
    <name type="scientific">Pendulispora albinea</name>
    <dbReference type="NCBI Taxonomy" id="2741071"/>
    <lineage>
        <taxon>Bacteria</taxon>
        <taxon>Pseudomonadati</taxon>
        <taxon>Myxococcota</taxon>
        <taxon>Myxococcia</taxon>
        <taxon>Myxococcales</taxon>
        <taxon>Sorangiineae</taxon>
        <taxon>Pendulisporaceae</taxon>
        <taxon>Pendulispora</taxon>
    </lineage>
</organism>
<evidence type="ECO:0000256" key="1">
    <source>
        <dbReference type="SAM" id="MobiDB-lite"/>
    </source>
</evidence>
<dbReference type="SUPFAM" id="SSF53756">
    <property type="entry name" value="UDP-Glycosyltransferase/glycogen phosphorylase"/>
    <property type="match status" value="1"/>
</dbReference>
<keyword evidence="4" id="KW-1185">Reference proteome</keyword>
<proteinExistence type="predicted"/>
<evidence type="ECO:0000313" key="4">
    <source>
        <dbReference type="Proteomes" id="UP001370348"/>
    </source>
</evidence>
<dbReference type="EMBL" id="CP089984">
    <property type="protein sequence ID" value="WXB14600.1"/>
    <property type="molecule type" value="Genomic_DNA"/>
</dbReference>
<keyword evidence="3" id="KW-0808">Transferase</keyword>
<protein>
    <submittedName>
        <fullName evidence="3">Glycosyltransferase</fullName>
        <ecNumber evidence="3">2.4.-.-</ecNumber>
    </submittedName>
</protein>
<feature type="region of interest" description="Disordered" evidence="1">
    <location>
        <begin position="352"/>
        <end position="392"/>
    </location>
</feature>
<keyword evidence="3" id="KW-0328">Glycosyltransferase</keyword>
<dbReference type="Pfam" id="PF13524">
    <property type="entry name" value="Glyco_trans_1_2"/>
    <property type="match status" value="1"/>
</dbReference>
<dbReference type="GO" id="GO:0016757">
    <property type="term" value="F:glycosyltransferase activity"/>
    <property type="evidence" value="ECO:0007669"/>
    <property type="project" value="UniProtKB-KW"/>
</dbReference>
<dbReference type="Proteomes" id="UP001370348">
    <property type="component" value="Chromosome"/>
</dbReference>
<dbReference type="InterPro" id="IPR055259">
    <property type="entry name" value="YkvP/CgeB_Glyco_trans-like"/>
</dbReference>
<feature type="compositionally biased region" description="Low complexity" evidence="1">
    <location>
        <begin position="371"/>
        <end position="392"/>
    </location>
</feature>
<reference evidence="3 4" key="1">
    <citation type="submission" date="2021-12" db="EMBL/GenBank/DDBJ databases">
        <title>Discovery of the Pendulisporaceae a myxobacterial family with distinct sporulation behavior and unique specialized metabolism.</title>
        <authorList>
            <person name="Garcia R."/>
            <person name="Popoff A."/>
            <person name="Bader C.D."/>
            <person name="Loehr J."/>
            <person name="Walesch S."/>
            <person name="Walt C."/>
            <person name="Boldt J."/>
            <person name="Bunk B."/>
            <person name="Haeckl F.J.F.P.J."/>
            <person name="Gunesch A.P."/>
            <person name="Birkelbach J."/>
            <person name="Nuebel U."/>
            <person name="Pietschmann T."/>
            <person name="Bach T."/>
            <person name="Mueller R."/>
        </authorList>
    </citation>
    <scope>NUCLEOTIDE SEQUENCE [LARGE SCALE GENOMIC DNA]</scope>
    <source>
        <strain evidence="3 4">MSr11954</strain>
    </source>
</reference>
<feature type="domain" description="Spore protein YkvP/CgeB glycosyl transferase-like" evidence="2">
    <location>
        <begin position="198"/>
        <end position="347"/>
    </location>
</feature>
<evidence type="ECO:0000313" key="3">
    <source>
        <dbReference type="EMBL" id="WXB14600.1"/>
    </source>
</evidence>
<accession>A0ABZ2LV40</accession>
<sequence length="392" mass="42827">MKLVVFGLTISSSWGNGHATLWRGLCRALAQASHEVTFFECDVPYYAMHRDRPDPVGCTLHLYEKWEDVLPKVRATLANADAAIVTSYCPHARAATESVLSARVPMRVFYDLDTPVTLEHFLRGETVRYLPTGLLGDFDLVLSFTGGAALDALRYELGAQVVAPLYGSVDPETHHPCPPSRAYRSDLSYLGTYAEDRQAAVDRLFLDVARKLPSHSFFLAGSLYPEDIAWPRNVRTLAHLPPGDHATFFASSKLTLNATRGAMAKWGYCPSGRLFEAAACGVPILSDAWEGLDQFFVPGSEILLANDTPDAVRAIHTDPGHLARIAARARERTLDEHSAAVRARELVRLLEFPPESQATPRRSPLSGPEVRTPSSLPSTPSASGGAASMMRS</sequence>
<name>A0ABZ2LV40_9BACT</name>
<gene>
    <name evidence="3" type="ORF">LZC94_43095</name>
</gene>
<dbReference type="RefSeq" id="WP_394824223.1">
    <property type="nucleotide sequence ID" value="NZ_CP089984.1"/>
</dbReference>
<dbReference type="EC" id="2.4.-.-" evidence="3"/>